<keyword evidence="3" id="KW-1185">Reference proteome</keyword>
<dbReference type="EMBL" id="MU842869">
    <property type="protein sequence ID" value="KAK2029049.1"/>
    <property type="molecule type" value="Genomic_DNA"/>
</dbReference>
<evidence type="ECO:0000256" key="1">
    <source>
        <dbReference type="SAM" id="MobiDB-lite"/>
    </source>
</evidence>
<proteinExistence type="predicted"/>
<dbReference type="AlphaFoldDB" id="A0AAD9HJ88"/>
<name>A0AAD9HJ88_9PEZI</name>
<protein>
    <submittedName>
        <fullName evidence="2">Uncharacterized protein</fullName>
    </submittedName>
</protein>
<feature type="region of interest" description="Disordered" evidence="1">
    <location>
        <begin position="1"/>
        <end position="23"/>
    </location>
</feature>
<organism evidence="2 3">
    <name type="scientific">Colletotrichum zoysiae</name>
    <dbReference type="NCBI Taxonomy" id="1216348"/>
    <lineage>
        <taxon>Eukaryota</taxon>
        <taxon>Fungi</taxon>
        <taxon>Dikarya</taxon>
        <taxon>Ascomycota</taxon>
        <taxon>Pezizomycotina</taxon>
        <taxon>Sordariomycetes</taxon>
        <taxon>Hypocreomycetidae</taxon>
        <taxon>Glomerellales</taxon>
        <taxon>Glomerellaceae</taxon>
        <taxon>Colletotrichum</taxon>
        <taxon>Colletotrichum graminicola species complex</taxon>
    </lineage>
</organism>
<dbReference type="Proteomes" id="UP001232148">
    <property type="component" value="Unassembled WGS sequence"/>
</dbReference>
<reference evidence="2" key="1">
    <citation type="submission" date="2021-06" db="EMBL/GenBank/DDBJ databases">
        <title>Comparative genomics, transcriptomics and evolutionary studies reveal genomic signatures of adaptation to plant cell wall in hemibiotrophic fungi.</title>
        <authorList>
            <consortium name="DOE Joint Genome Institute"/>
            <person name="Baroncelli R."/>
            <person name="Diaz J.F."/>
            <person name="Benocci T."/>
            <person name="Peng M."/>
            <person name="Battaglia E."/>
            <person name="Haridas S."/>
            <person name="Andreopoulos W."/>
            <person name="Labutti K."/>
            <person name="Pangilinan J."/>
            <person name="Floch G.L."/>
            <person name="Makela M.R."/>
            <person name="Henrissat B."/>
            <person name="Grigoriev I.V."/>
            <person name="Crouch J.A."/>
            <person name="De Vries R.P."/>
            <person name="Sukno S.A."/>
            <person name="Thon M.R."/>
        </authorList>
    </citation>
    <scope>NUCLEOTIDE SEQUENCE</scope>
    <source>
        <strain evidence="2">MAFF235873</strain>
    </source>
</reference>
<gene>
    <name evidence="2" type="ORF">LX32DRAFT_639431</name>
</gene>
<accession>A0AAD9HJ88</accession>
<sequence>MAVQAAGWLSSTSAAPLSTGPHELPRTCLVEMNLCKIRSAREAQSARGLCDDDKPLTRCVEQLCRSREAVDD</sequence>
<evidence type="ECO:0000313" key="3">
    <source>
        <dbReference type="Proteomes" id="UP001232148"/>
    </source>
</evidence>
<evidence type="ECO:0000313" key="2">
    <source>
        <dbReference type="EMBL" id="KAK2029049.1"/>
    </source>
</evidence>
<comment type="caution">
    <text evidence="2">The sequence shown here is derived from an EMBL/GenBank/DDBJ whole genome shotgun (WGS) entry which is preliminary data.</text>
</comment>